<dbReference type="InterPro" id="IPR000742">
    <property type="entry name" value="EGF"/>
</dbReference>
<evidence type="ECO:0000313" key="5">
    <source>
        <dbReference type="Proteomes" id="UP000594262"/>
    </source>
</evidence>
<accession>A0A7M5XJC6</accession>
<protein>
    <recommendedName>
        <fullName evidence="3">EGF-like domain-containing protein</fullName>
    </recommendedName>
</protein>
<comment type="caution">
    <text evidence="1">Lacks conserved residue(s) required for the propagation of feature annotation.</text>
</comment>
<dbReference type="EnsemblMetazoa" id="CLYHEMT023971.1">
    <property type="protein sequence ID" value="CLYHEMP023971.1"/>
    <property type="gene ID" value="CLYHEMG023971"/>
</dbReference>
<proteinExistence type="predicted"/>
<reference evidence="4" key="1">
    <citation type="submission" date="2021-01" db="UniProtKB">
        <authorList>
            <consortium name="EnsemblMetazoa"/>
        </authorList>
    </citation>
    <scope>IDENTIFICATION</scope>
</reference>
<dbReference type="CDD" id="cd00054">
    <property type="entry name" value="EGF_CA"/>
    <property type="match status" value="1"/>
</dbReference>
<keyword evidence="2" id="KW-0732">Signal</keyword>
<evidence type="ECO:0000256" key="2">
    <source>
        <dbReference type="SAM" id="SignalP"/>
    </source>
</evidence>
<dbReference type="Proteomes" id="UP000594262">
    <property type="component" value="Unplaced"/>
</dbReference>
<sequence length="413" mass="48157">VKLEFEKMKKDVYFLPLLALCIALVTAEQEEWGDIKTKTITKLDGTKITTKSGQFFEVNYSLLTSSPTLILKLTGITKNACGAQCINSVTRCLFYRMKFENIARLKGDCWLYSHLAKAEENKYSFWHFNPAYNQHAKLRSYEIKNPCQDDLLCDHGSRCVPNYENKTFSCEECEPPYFGTFCNETNGPDLTKGVEQDIREGKYQSCSRYKQNIGNEGLNMVTLHPWNDQRAVRVYCSWSNFVLMNIYEDNDTFQMSELTVFTAADFADGFQSPQNNFMFDPAGMNYISRRFRLRSIKWQCENKDGTNLKFKIYGPQIAYFFSDSNETPECQVNNYNNKNYEFNNGVNITCDEFNDNRFSSTANWNRLTDYRLLKTPLVLKDGRRITMVPDNFACFEVDPYSYKENREYRVLSE</sequence>
<feature type="disulfide bond" evidence="1">
    <location>
        <begin position="173"/>
        <end position="182"/>
    </location>
</feature>
<name>A0A7M5XJC6_9CNID</name>
<keyword evidence="1" id="KW-1015">Disulfide bond</keyword>
<keyword evidence="1" id="KW-0245">EGF-like domain</keyword>
<organism evidence="4 5">
    <name type="scientific">Clytia hemisphaerica</name>
    <dbReference type="NCBI Taxonomy" id="252671"/>
    <lineage>
        <taxon>Eukaryota</taxon>
        <taxon>Metazoa</taxon>
        <taxon>Cnidaria</taxon>
        <taxon>Hydrozoa</taxon>
        <taxon>Hydroidolina</taxon>
        <taxon>Leptothecata</taxon>
        <taxon>Obeliida</taxon>
        <taxon>Clytiidae</taxon>
        <taxon>Clytia</taxon>
    </lineage>
</organism>
<dbReference type="PROSITE" id="PS50026">
    <property type="entry name" value="EGF_3"/>
    <property type="match status" value="1"/>
</dbReference>
<feature type="signal peptide" evidence="2">
    <location>
        <begin position="1"/>
        <end position="27"/>
    </location>
</feature>
<feature type="disulfide bond" evidence="1">
    <location>
        <begin position="153"/>
        <end position="170"/>
    </location>
</feature>
<evidence type="ECO:0000259" key="3">
    <source>
        <dbReference type="PROSITE" id="PS50026"/>
    </source>
</evidence>
<evidence type="ECO:0000313" key="4">
    <source>
        <dbReference type="EnsemblMetazoa" id="CLYHEMP023971.1"/>
    </source>
</evidence>
<keyword evidence="5" id="KW-1185">Reference proteome</keyword>
<evidence type="ECO:0000256" key="1">
    <source>
        <dbReference type="PROSITE-ProRule" id="PRU00076"/>
    </source>
</evidence>
<feature type="domain" description="EGF-like" evidence="3">
    <location>
        <begin position="143"/>
        <end position="183"/>
    </location>
</feature>
<dbReference type="AlphaFoldDB" id="A0A7M5XJC6"/>
<feature type="chain" id="PRO_5029824047" description="EGF-like domain-containing protein" evidence="2">
    <location>
        <begin position="28"/>
        <end position="413"/>
    </location>
</feature>